<sequence length="372" mass="41170">MKRPIPQCIRTSLWSRKYSVESARSSETFKSKPKASTPLRRTASASLPIRSNPTPTRGSIQPVFTLATAERYRLTRLRARLPKDSQMLHDSWWIPRWGDEGKEGEVFIFSNGSFVCWGLGEAEARQFADEIISAGEDIQLAPLREAETEELEFVTDPTEKTRIQGDLIILGSVAPLELAENAPAVPPAAPAFPFETLMARYAFSQALSRSTALSALEVSLEDYLSSVAQLPHSLERTGKPGLSREALIKKLGALMKFRQGLNLNRENFSDTPDLYWAEPELEGFFKSMTAALEVKARTNAVNDKITYATEVQSTLRQLLTESSTHSMELVIIALIAVEVVIALIRDGPELWHMAFGSADDDQNHSSSSAVAT</sequence>
<accession>A0ACB8AQP9</accession>
<evidence type="ECO:0000313" key="2">
    <source>
        <dbReference type="Proteomes" id="UP000790377"/>
    </source>
</evidence>
<evidence type="ECO:0000313" key="1">
    <source>
        <dbReference type="EMBL" id="KAH7915622.1"/>
    </source>
</evidence>
<protein>
    <submittedName>
        <fullName evidence="1">Uncharacterized protein</fullName>
    </submittedName>
</protein>
<organism evidence="1 2">
    <name type="scientific">Hygrophoropsis aurantiaca</name>
    <dbReference type="NCBI Taxonomy" id="72124"/>
    <lineage>
        <taxon>Eukaryota</taxon>
        <taxon>Fungi</taxon>
        <taxon>Dikarya</taxon>
        <taxon>Basidiomycota</taxon>
        <taxon>Agaricomycotina</taxon>
        <taxon>Agaricomycetes</taxon>
        <taxon>Agaricomycetidae</taxon>
        <taxon>Boletales</taxon>
        <taxon>Coniophorineae</taxon>
        <taxon>Hygrophoropsidaceae</taxon>
        <taxon>Hygrophoropsis</taxon>
    </lineage>
</organism>
<dbReference type="EMBL" id="MU267598">
    <property type="protein sequence ID" value="KAH7915622.1"/>
    <property type="molecule type" value="Genomic_DNA"/>
</dbReference>
<name>A0ACB8AQP9_9AGAM</name>
<gene>
    <name evidence="1" type="ORF">BJ138DRAFT_1132517</name>
</gene>
<dbReference type="Proteomes" id="UP000790377">
    <property type="component" value="Unassembled WGS sequence"/>
</dbReference>
<keyword evidence="2" id="KW-1185">Reference proteome</keyword>
<proteinExistence type="predicted"/>
<comment type="caution">
    <text evidence="1">The sequence shown here is derived from an EMBL/GenBank/DDBJ whole genome shotgun (WGS) entry which is preliminary data.</text>
</comment>
<reference evidence="1" key="1">
    <citation type="journal article" date="2021" name="New Phytol.">
        <title>Evolutionary innovations through gain and loss of genes in the ectomycorrhizal Boletales.</title>
        <authorList>
            <person name="Wu G."/>
            <person name="Miyauchi S."/>
            <person name="Morin E."/>
            <person name="Kuo A."/>
            <person name="Drula E."/>
            <person name="Varga T."/>
            <person name="Kohler A."/>
            <person name="Feng B."/>
            <person name="Cao Y."/>
            <person name="Lipzen A."/>
            <person name="Daum C."/>
            <person name="Hundley H."/>
            <person name="Pangilinan J."/>
            <person name="Johnson J."/>
            <person name="Barry K."/>
            <person name="LaButti K."/>
            <person name="Ng V."/>
            <person name="Ahrendt S."/>
            <person name="Min B."/>
            <person name="Choi I.G."/>
            <person name="Park H."/>
            <person name="Plett J.M."/>
            <person name="Magnuson J."/>
            <person name="Spatafora J.W."/>
            <person name="Nagy L.G."/>
            <person name="Henrissat B."/>
            <person name="Grigoriev I.V."/>
            <person name="Yang Z.L."/>
            <person name="Xu J."/>
            <person name="Martin F.M."/>
        </authorList>
    </citation>
    <scope>NUCLEOTIDE SEQUENCE</scope>
    <source>
        <strain evidence="1">ATCC 28755</strain>
    </source>
</reference>